<protein>
    <submittedName>
        <fullName evidence="1">Uncharacterized protein</fullName>
    </submittedName>
</protein>
<name>J3KJH9_COCIM</name>
<reference evidence="2" key="2">
    <citation type="journal article" date="2010" name="Genome Res.">
        <title>Population genomic sequencing of Coccidioides fungi reveals recent hybridization and transposon control.</title>
        <authorList>
            <person name="Neafsey D.E."/>
            <person name="Barker B.M."/>
            <person name="Sharpton T.J."/>
            <person name="Stajich J.E."/>
            <person name="Park D.J."/>
            <person name="Whiston E."/>
            <person name="Hung C.-Y."/>
            <person name="McMahan C."/>
            <person name="White J."/>
            <person name="Sykes S."/>
            <person name="Heiman D."/>
            <person name="Young S."/>
            <person name="Zeng Q."/>
            <person name="Abouelleil A."/>
            <person name="Aftuck L."/>
            <person name="Bessette D."/>
            <person name="Brown A."/>
            <person name="FitzGerald M."/>
            <person name="Lui A."/>
            <person name="Macdonald J.P."/>
            <person name="Priest M."/>
            <person name="Orbach M.J."/>
            <person name="Galgiani J.N."/>
            <person name="Kirkland T.N."/>
            <person name="Cole G.T."/>
            <person name="Birren B.W."/>
            <person name="Henn M.R."/>
            <person name="Taylor J.W."/>
            <person name="Rounsley S.D."/>
        </authorList>
    </citation>
    <scope>GENOME REANNOTATION</scope>
    <source>
        <strain evidence="2">RS</strain>
    </source>
</reference>
<sequence length="82" mass="9286">MCDYTEVEYMCGHVRYLVKAWCVEYQRTQQRCSPNVVGKETRQDHCGTCAPFSLSTLTLPDTSHAAPRYVHNLLSVSSCRGV</sequence>
<dbReference type="AlphaFoldDB" id="J3KJH9"/>
<dbReference type="GeneID" id="4567320"/>
<dbReference type="KEGG" id="cim:CIMG_01581"/>
<keyword evidence="2" id="KW-1185">Reference proteome</keyword>
<accession>J3KJH9</accession>
<dbReference type="InParanoid" id="J3KJH9"/>
<dbReference type="Proteomes" id="UP000001261">
    <property type="component" value="Unassembled WGS sequence"/>
</dbReference>
<evidence type="ECO:0000313" key="2">
    <source>
        <dbReference type="Proteomes" id="UP000001261"/>
    </source>
</evidence>
<organism evidence="1 2">
    <name type="scientific">Coccidioides immitis (strain RS)</name>
    <name type="common">Valley fever fungus</name>
    <dbReference type="NCBI Taxonomy" id="246410"/>
    <lineage>
        <taxon>Eukaryota</taxon>
        <taxon>Fungi</taxon>
        <taxon>Dikarya</taxon>
        <taxon>Ascomycota</taxon>
        <taxon>Pezizomycotina</taxon>
        <taxon>Eurotiomycetes</taxon>
        <taxon>Eurotiomycetidae</taxon>
        <taxon>Onygenales</taxon>
        <taxon>Onygenaceae</taxon>
        <taxon>Coccidioides</taxon>
    </lineage>
</organism>
<proteinExistence type="predicted"/>
<evidence type="ECO:0000313" key="1">
    <source>
        <dbReference type="EMBL" id="EAS36227.3"/>
    </source>
</evidence>
<reference evidence="2" key="1">
    <citation type="journal article" date="2009" name="Genome Res.">
        <title>Comparative genomic analyses of the human fungal pathogens Coccidioides and their relatives.</title>
        <authorList>
            <person name="Sharpton T.J."/>
            <person name="Stajich J.E."/>
            <person name="Rounsley S.D."/>
            <person name="Gardner M.J."/>
            <person name="Wortman J.R."/>
            <person name="Jordar V.S."/>
            <person name="Maiti R."/>
            <person name="Kodira C.D."/>
            <person name="Neafsey D.E."/>
            <person name="Zeng Q."/>
            <person name="Hung C.-Y."/>
            <person name="McMahan C."/>
            <person name="Muszewska A."/>
            <person name="Grynberg M."/>
            <person name="Mandel M.A."/>
            <person name="Kellner E.M."/>
            <person name="Barker B.M."/>
            <person name="Galgiani J.N."/>
            <person name="Orbach M.J."/>
            <person name="Kirkland T.N."/>
            <person name="Cole G.T."/>
            <person name="Henn M.R."/>
            <person name="Birren B.W."/>
            <person name="Taylor J.W."/>
        </authorList>
    </citation>
    <scope>NUCLEOTIDE SEQUENCE [LARGE SCALE GENOMIC DNA]</scope>
    <source>
        <strain evidence="2">RS</strain>
    </source>
</reference>
<dbReference type="OrthoDB" id="3700495at2759"/>
<dbReference type="VEuPathDB" id="FungiDB:CIMG_01581"/>
<gene>
    <name evidence="1" type="ORF">CIMG_01581</name>
</gene>
<dbReference type="RefSeq" id="XP_001247810.2">
    <property type="nucleotide sequence ID" value="XM_001247809.2"/>
</dbReference>
<dbReference type="EMBL" id="GG704911">
    <property type="protein sequence ID" value="EAS36227.3"/>
    <property type="molecule type" value="Genomic_DNA"/>
</dbReference>